<organism evidence="3 4">
    <name type="scientific">Cymbomonas tetramitiformis</name>
    <dbReference type="NCBI Taxonomy" id="36881"/>
    <lineage>
        <taxon>Eukaryota</taxon>
        <taxon>Viridiplantae</taxon>
        <taxon>Chlorophyta</taxon>
        <taxon>Pyramimonadophyceae</taxon>
        <taxon>Pyramimonadales</taxon>
        <taxon>Pyramimonadaceae</taxon>
        <taxon>Cymbomonas</taxon>
    </lineage>
</organism>
<accession>A0AAE0FDP0</accession>
<feature type="compositionally biased region" description="Basic and acidic residues" evidence="2">
    <location>
        <begin position="949"/>
        <end position="958"/>
    </location>
</feature>
<feature type="compositionally biased region" description="Polar residues" evidence="2">
    <location>
        <begin position="823"/>
        <end position="840"/>
    </location>
</feature>
<dbReference type="PANTHER" id="PTHR18947:SF28">
    <property type="entry name" value="GIRDIN, ISOFORM A"/>
    <property type="match status" value="1"/>
</dbReference>
<protein>
    <submittedName>
        <fullName evidence="3">Uncharacterized protein</fullName>
    </submittedName>
</protein>
<dbReference type="GO" id="GO:0008017">
    <property type="term" value="F:microtubule binding"/>
    <property type="evidence" value="ECO:0007669"/>
    <property type="project" value="TreeGrafter"/>
</dbReference>
<dbReference type="AlphaFoldDB" id="A0AAE0FDP0"/>
<feature type="compositionally biased region" description="Polar residues" evidence="2">
    <location>
        <begin position="797"/>
        <end position="806"/>
    </location>
</feature>
<proteinExistence type="predicted"/>
<dbReference type="GO" id="GO:0005737">
    <property type="term" value="C:cytoplasm"/>
    <property type="evidence" value="ECO:0007669"/>
    <property type="project" value="TreeGrafter"/>
</dbReference>
<feature type="coiled-coil region" evidence="1">
    <location>
        <begin position="257"/>
        <end position="284"/>
    </location>
</feature>
<dbReference type="PANTHER" id="PTHR18947">
    <property type="entry name" value="HOOK PROTEINS"/>
    <property type="match status" value="1"/>
</dbReference>
<dbReference type="GO" id="GO:0005815">
    <property type="term" value="C:microtubule organizing center"/>
    <property type="evidence" value="ECO:0007669"/>
    <property type="project" value="TreeGrafter"/>
</dbReference>
<evidence type="ECO:0000256" key="2">
    <source>
        <dbReference type="SAM" id="MobiDB-lite"/>
    </source>
</evidence>
<dbReference type="GO" id="GO:0051959">
    <property type="term" value="F:dynein light intermediate chain binding"/>
    <property type="evidence" value="ECO:0007669"/>
    <property type="project" value="TreeGrafter"/>
</dbReference>
<dbReference type="GO" id="GO:0031122">
    <property type="term" value="P:cytoplasmic microtubule organization"/>
    <property type="evidence" value="ECO:0007669"/>
    <property type="project" value="TreeGrafter"/>
</dbReference>
<evidence type="ECO:0000313" key="3">
    <source>
        <dbReference type="EMBL" id="KAK3257829.1"/>
    </source>
</evidence>
<feature type="region of interest" description="Disordered" evidence="2">
    <location>
        <begin position="137"/>
        <end position="175"/>
    </location>
</feature>
<feature type="compositionally biased region" description="Polar residues" evidence="2">
    <location>
        <begin position="930"/>
        <end position="942"/>
    </location>
</feature>
<sequence length="1017" mass="113137">MVEGPGPSSLGLNKLSGGLDGIPPRSLLLRTFNYTADLREATKKQIPDDSSAQVWTGNDRMRFKLPSPQKKLPQDFARKQARERPFLNPELERSLHSGSWDDRAKVAAKALQQGLIQNPDDTGGKVVFVPQSANGSLTTRDKLGPPRSILNKYKPYPERPTKRVPKNGGGPGMVEPDPRATFSLSVMKNSHGMVKGNVDMIHRMLDIYVFGFNSLVDELVHKAEDAAPLLLAIWAYFVEACEACIGDTFESPLHKQHSADKARIQNLELELQEASNEMCELRAHLGLFNDKLTVANKALDAKTAQMDDTRDHAIEKKLEELARLRAEMEVKDAETRRLEKMMDELLAILPNHSKIACELTKVKQEKLDLEHEVTTFNSKMDLLRDKINVLEDELKTAKTAAQKAQQTAKDDMQKAQEEMQEKEKVMLAEFEEERAFLSRCNESEKKARQSAMDESKRLEDQVEELEMALAKLEDDFKNYSPPVLDLAGRTKETQTDKEVKQEVVKQKEATSRVEDQETIKELTSKLKGMDQLLEEQKEKVRALKDEALKQETNVRSLERKLDATEAMAEQRQRRLDIAAEHAADDMKKMKEGMEKLKQDHTDLKEALELKIQKKEESETALQMQLSQCEKDYAELKHRYKTDLKQVDVLRGQLEETQADLKVTRATLRDTEASLVQSKAKVVELEELCAQMPALIADLENTRVKLGTEQSANSLFRAQLLVLGVDPDVGVHPFEKNTHPTDILRGIRPDTAAGPLCSMSRQLQSVHPRVGTARHLVSEGRAPDVGIYSQLFPSLNDLPTGTSSMPNTVPPTPRLGASGPMFENWSQTNPSTPHTNMSGTLVSPKFESRSRLLNMPATLADRPQPPSTPRTASLSASAPLRDNPASPRGSPPRSRPSPRTGRGVDVPVPSSTVLAPLPSPRDGPAEGALRQPSTSRKSANLMSLQEEEDAGKPGKRAKDGSNGSSRPASRSKQFQSGVTERPSLKPGVIDVNDINNQVVPNMEPQQRFPHHLGALLAA</sequence>
<dbReference type="EMBL" id="LGRX02020066">
    <property type="protein sequence ID" value="KAK3257829.1"/>
    <property type="molecule type" value="Genomic_DNA"/>
</dbReference>
<feature type="coiled-coil region" evidence="1">
    <location>
        <begin position="373"/>
        <end position="475"/>
    </location>
</feature>
<evidence type="ECO:0000313" key="4">
    <source>
        <dbReference type="Proteomes" id="UP001190700"/>
    </source>
</evidence>
<comment type="caution">
    <text evidence="3">The sequence shown here is derived from an EMBL/GenBank/DDBJ whole genome shotgun (WGS) entry which is preliminary data.</text>
</comment>
<feature type="coiled-coil region" evidence="1">
    <location>
        <begin position="314"/>
        <end position="341"/>
    </location>
</feature>
<dbReference type="Proteomes" id="UP001190700">
    <property type="component" value="Unassembled WGS sequence"/>
</dbReference>
<reference evidence="3 4" key="1">
    <citation type="journal article" date="2015" name="Genome Biol. Evol.">
        <title>Comparative Genomics of a Bacterivorous Green Alga Reveals Evolutionary Causalities and Consequences of Phago-Mixotrophic Mode of Nutrition.</title>
        <authorList>
            <person name="Burns J.A."/>
            <person name="Paasch A."/>
            <person name="Narechania A."/>
            <person name="Kim E."/>
        </authorList>
    </citation>
    <scope>NUCLEOTIDE SEQUENCE [LARGE SCALE GENOMIC DNA]</scope>
    <source>
        <strain evidence="3 4">PLY_AMNH</strain>
    </source>
</reference>
<gene>
    <name evidence="3" type="ORF">CYMTET_33091</name>
</gene>
<keyword evidence="1" id="KW-0175">Coiled coil</keyword>
<feature type="region of interest" description="Disordered" evidence="2">
    <location>
        <begin position="855"/>
        <end position="988"/>
    </location>
</feature>
<feature type="coiled-coil region" evidence="1">
    <location>
        <begin position="653"/>
        <end position="687"/>
    </location>
</feature>
<feature type="coiled-coil region" evidence="1">
    <location>
        <begin position="519"/>
        <end position="624"/>
    </location>
</feature>
<dbReference type="GO" id="GO:0030705">
    <property type="term" value="P:cytoskeleton-dependent intracellular transport"/>
    <property type="evidence" value="ECO:0007669"/>
    <property type="project" value="TreeGrafter"/>
</dbReference>
<name>A0AAE0FDP0_9CHLO</name>
<evidence type="ECO:0000256" key="1">
    <source>
        <dbReference type="SAM" id="Coils"/>
    </source>
</evidence>
<keyword evidence="4" id="KW-1185">Reference proteome</keyword>
<feature type="region of interest" description="Disordered" evidence="2">
    <location>
        <begin position="797"/>
        <end position="841"/>
    </location>
</feature>
<feature type="compositionally biased region" description="Polar residues" evidence="2">
    <location>
        <begin position="960"/>
        <end position="977"/>
    </location>
</feature>